<evidence type="ECO:0000313" key="1">
    <source>
        <dbReference type="EMBL" id="KYD28542.1"/>
    </source>
</evidence>
<dbReference type="GeneID" id="89613253"/>
<protein>
    <submittedName>
        <fullName evidence="1">Uncharacterized protein</fullName>
    </submittedName>
</protein>
<reference evidence="1 2" key="1">
    <citation type="submission" date="2016-01" db="EMBL/GenBank/DDBJ databases">
        <title>Draft Genome Sequences of Seven Thermophilic Sporeformers Isolated from Foods.</title>
        <authorList>
            <person name="Berendsen E.M."/>
            <person name="Wells-Bennik M.H."/>
            <person name="Krawcyk A.O."/>
            <person name="De Jong A."/>
            <person name="Holsappel S."/>
            <person name="Eijlander R.T."/>
            <person name="Kuipers O.P."/>
        </authorList>
    </citation>
    <scope>NUCLEOTIDE SEQUENCE [LARGE SCALE GENOMIC DNA]</scope>
    <source>
        <strain evidence="1 2">B4109</strain>
    </source>
</reference>
<dbReference type="RefSeq" id="WP_053532647.1">
    <property type="nucleotide sequence ID" value="NZ_JARMRZ010000031.1"/>
</dbReference>
<dbReference type="PATRIC" id="fig|1422.18.peg.1998"/>
<name>A0A150MVZ9_GEOSE</name>
<dbReference type="AlphaFoldDB" id="A0A150MVZ9"/>
<gene>
    <name evidence="1" type="ORF">B4109_3005</name>
</gene>
<dbReference type="Proteomes" id="UP000075424">
    <property type="component" value="Unassembled WGS sequence"/>
</dbReference>
<proteinExistence type="predicted"/>
<accession>A0A150MVZ9</accession>
<organism evidence="1 2">
    <name type="scientific">Geobacillus stearothermophilus</name>
    <name type="common">Bacillus stearothermophilus</name>
    <dbReference type="NCBI Taxonomy" id="1422"/>
    <lineage>
        <taxon>Bacteria</taxon>
        <taxon>Bacillati</taxon>
        <taxon>Bacillota</taxon>
        <taxon>Bacilli</taxon>
        <taxon>Bacillales</taxon>
        <taxon>Anoxybacillaceae</taxon>
        <taxon>Geobacillus</taxon>
    </lineage>
</organism>
<dbReference type="EMBL" id="LQYV01000024">
    <property type="protein sequence ID" value="KYD28542.1"/>
    <property type="molecule type" value="Genomic_DNA"/>
</dbReference>
<sequence>MTREQVKHVMKLISFVYSNFEVSKEKVDIWYDLLADEPFDLVLSNAKRHVKEKAYPPTIAELCHREERPAYYKLYVHNVNAGEDWTQ</sequence>
<comment type="caution">
    <text evidence="1">The sequence shown here is derived from an EMBL/GenBank/DDBJ whole genome shotgun (WGS) entry which is preliminary data.</text>
</comment>
<evidence type="ECO:0000313" key="2">
    <source>
        <dbReference type="Proteomes" id="UP000075424"/>
    </source>
</evidence>
<dbReference type="Gene3D" id="1.10.8.200">
    <property type="entry name" value="Replisome organizer (g39p helicase loader/inhibitor protein)"/>
    <property type="match status" value="1"/>
</dbReference>